<dbReference type="RefSeq" id="WP_379703688.1">
    <property type="nucleotide sequence ID" value="NZ_JBHTAT010000001.1"/>
</dbReference>
<dbReference type="EMBL" id="JBHTAT010000001">
    <property type="protein sequence ID" value="MFC7255458.1"/>
    <property type="molecule type" value="Genomic_DNA"/>
</dbReference>
<gene>
    <name evidence="1" type="ORF">ACFQKE_09175</name>
</gene>
<evidence type="ECO:0000313" key="2">
    <source>
        <dbReference type="Proteomes" id="UP001596434"/>
    </source>
</evidence>
<sequence>MTEDDPTPPVVTSSPSGEDRLWVSEWYRISPQTFEHFELFFEADAVYAVFAEESFKSLLLRRDGRTREAREVGRRNRSAPSEQLLADERSFVVPTSALTAVRISPGSLFAKPTLTVETASSSHTLYHSSRDYDVDALRRSLANLYDDTTVDVAVESREWLDLFRSG</sequence>
<protein>
    <submittedName>
        <fullName evidence="1">Uncharacterized protein</fullName>
    </submittedName>
</protein>
<comment type="caution">
    <text evidence="1">The sequence shown here is derived from an EMBL/GenBank/DDBJ whole genome shotgun (WGS) entry which is preliminary data.</text>
</comment>
<evidence type="ECO:0000313" key="1">
    <source>
        <dbReference type="EMBL" id="MFC7255458.1"/>
    </source>
</evidence>
<keyword evidence="2" id="KW-1185">Reference proteome</keyword>
<dbReference type="Proteomes" id="UP001596434">
    <property type="component" value="Unassembled WGS sequence"/>
</dbReference>
<proteinExistence type="predicted"/>
<organism evidence="1 2">
    <name type="scientific">Haloplanus litoreus</name>
    <dbReference type="NCBI Taxonomy" id="767515"/>
    <lineage>
        <taxon>Archaea</taxon>
        <taxon>Methanobacteriati</taxon>
        <taxon>Methanobacteriota</taxon>
        <taxon>Stenosarchaea group</taxon>
        <taxon>Halobacteria</taxon>
        <taxon>Halobacteriales</taxon>
        <taxon>Haloferacaceae</taxon>
        <taxon>Haloplanus</taxon>
    </lineage>
</organism>
<name>A0ABD5ZXP6_9EURY</name>
<accession>A0ABD5ZXP6</accession>
<dbReference type="GeneID" id="96953819"/>
<dbReference type="AlphaFoldDB" id="A0ABD5ZXP6"/>
<reference evidence="1 2" key="1">
    <citation type="journal article" date="2019" name="Int. J. Syst. Evol. Microbiol.">
        <title>The Global Catalogue of Microorganisms (GCM) 10K type strain sequencing project: providing services to taxonomists for standard genome sequencing and annotation.</title>
        <authorList>
            <consortium name="The Broad Institute Genomics Platform"/>
            <consortium name="The Broad Institute Genome Sequencing Center for Infectious Disease"/>
            <person name="Wu L."/>
            <person name="Ma J."/>
        </authorList>
    </citation>
    <scope>NUCLEOTIDE SEQUENCE [LARGE SCALE GENOMIC DNA]</scope>
    <source>
        <strain evidence="1 2">GX21</strain>
    </source>
</reference>